<protein>
    <submittedName>
        <fullName evidence="2">Uncharacterized protein</fullName>
    </submittedName>
</protein>
<evidence type="ECO:0000256" key="1">
    <source>
        <dbReference type="SAM" id="Phobius"/>
    </source>
</evidence>
<dbReference type="OrthoDB" id="10645137at2759"/>
<gene>
    <name evidence="2" type="ORF">H310_13925</name>
</gene>
<dbReference type="RefSeq" id="XP_008879811.1">
    <property type="nucleotide sequence ID" value="XM_008881589.1"/>
</dbReference>
<dbReference type="AlphaFoldDB" id="A0A024TBX7"/>
<evidence type="ECO:0000313" key="2">
    <source>
        <dbReference type="EMBL" id="ETV91543.1"/>
    </source>
</evidence>
<dbReference type="EMBL" id="KI914009">
    <property type="protein sequence ID" value="ETV91543.1"/>
    <property type="molecule type" value="Genomic_DNA"/>
</dbReference>
<keyword evidence="1" id="KW-0472">Membrane</keyword>
<accession>A0A024TBX7</accession>
<dbReference type="VEuPathDB" id="FungiDB:H310_13925"/>
<keyword evidence="1" id="KW-0812">Transmembrane</keyword>
<name>A0A024TBX7_9STRA</name>
<sequence>MKRLEGQAELKQIAARGKFEGALQTLGSLEAVEQLLSERRDEEAAQKAEELEEPATVVPREHFWTSEDLDFARVRTDEVPFVDGEAFGIVGVGEATFEYVCNAASDVNVDDEADDAGIPLRVFEANAYLAEFGRTHYDFERHILWMLSAVVTMTMVAADGRGFARFKDRMREGDPSGVLDVGHVDLCESETLQEYITVFVYSLLRQNVRR</sequence>
<proteinExistence type="predicted"/>
<organism evidence="2">
    <name type="scientific">Aphanomyces invadans</name>
    <dbReference type="NCBI Taxonomy" id="157072"/>
    <lineage>
        <taxon>Eukaryota</taxon>
        <taxon>Sar</taxon>
        <taxon>Stramenopiles</taxon>
        <taxon>Oomycota</taxon>
        <taxon>Saprolegniomycetes</taxon>
        <taxon>Saprolegniales</taxon>
        <taxon>Verrucalvaceae</taxon>
        <taxon>Aphanomyces</taxon>
    </lineage>
</organism>
<dbReference type="GeneID" id="20090975"/>
<feature type="transmembrane region" description="Helical" evidence="1">
    <location>
        <begin position="143"/>
        <end position="164"/>
    </location>
</feature>
<keyword evidence="1" id="KW-1133">Transmembrane helix</keyword>
<reference evidence="2" key="1">
    <citation type="submission" date="2013-12" db="EMBL/GenBank/DDBJ databases">
        <title>The Genome Sequence of Aphanomyces invadans NJM9701.</title>
        <authorList>
            <consortium name="The Broad Institute Genomics Platform"/>
            <person name="Russ C."/>
            <person name="Tyler B."/>
            <person name="van West P."/>
            <person name="Dieguez-Uribeondo J."/>
            <person name="Young S.K."/>
            <person name="Zeng Q."/>
            <person name="Gargeya S."/>
            <person name="Fitzgerald M."/>
            <person name="Abouelleil A."/>
            <person name="Alvarado L."/>
            <person name="Chapman S.B."/>
            <person name="Gainer-Dewar J."/>
            <person name="Goldberg J."/>
            <person name="Griggs A."/>
            <person name="Gujja S."/>
            <person name="Hansen M."/>
            <person name="Howarth C."/>
            <person name="Imamovic A."/>
            <person name="Ireland A."/>
            <person name="Larimer J."/>
            <person name="McCowan C."/>
            <person name="Murphy C."/>
            <person name="Pearson M."/>
            <person name="Poon T.W."/>
            <person name="Priest M."/>
            <person name="Roberts A."/>
            <person name="Saif S."/>
            <person name="Shea T."/>
            <person name="Sykes S."/>
            <person name="Wortman J."/>
            <person name="Nusbaum C."/>
            <person name="Birren B."/>
        </authorList>
    </citation>
    <scope>NUCLEOTIDE SEQUENCE [LARGE SCALE GENOMIC DNA]</scope>
    <source>
        <strain evidence="2">NJM9701</strain>
    </source>
</reference>